<feature type="region of interest" description="Disordered" evidence="1">
    <location>
        <begin position="28"/>
        <end position="63"/>
    </location>
</feature>
<dbReference type="AlphaFoldDB" id="A0A2P6MYH4"/>
<keyword evidence="3" id="KW-1185">Reference proteome</keyword>
<proteinExistence type="predicted"/>
<evidence type="ECO:0000313" key="3">
    <source>
        <dbReference type="Proteomes" id="UP000241769"/>
    </source>
</evidence>
<dbReference type="Proteomes" id="UP000241769">
    <property type="component" value="Unassembled WGS sequence"/>
</dbReference>
<dbReference type="EMBL" id="MDYQ01000304">
    <property type="protein sequence ID" value="PRP76728.1"/>
    <property type="molecule type" value="Genomic_DNA"/>
</dbReference>
<comment type="caution">
    <text evidence="2">The sequence shown here is derived from an EMBL/GenBank/DDBJ whole genome shotgun (WGS) entry which is preliminary data.</text>
</comment>
<feature type="compositionally biased region" description="Polar residues" evidence="1">
    <location>
        <begin position="50"/>
        <end position="60"/>
    </location>
</feature>
<gene>
    <name evidence="2" type="ORF">PROFUN_11731</name>
</gene>
<accession>A0A2P6MYH4</accession>
<evidence type="ECO:0000256" key="1">
    <source>
        <dbReference type="SAM" id="MobiDB-lite"/>
    </source>
</evidence>
<name>A0A2P6MYH4_9EUKA</name>
<sequence>MLEPQLSCTCREGWPRMESCILMAKDRENRRKRPSHNNNMVNHIERRSDCQSISKGSPVSGSIHMLNLAPKMTKCPQAQHAAPSAPLTRG</sequence>
<organism evidence="2 3">
    <name type="scientific">Planoprotostelium fungivorum</name>
    <dbReference type="NCBI Taxonomy" id="1890364"/>
    <lineage>
        <taxon>Eukaryota</taxon>
        <taxon>Amoebozoa</taxon>
        <taxon>Evosea</taxon>
        <taxon>Variosea</taxon>
        <taxon>Cavosteliida</taxon>
        <taxon>Cavosteliaceae</taxon>
        <taxon>Planoprotostelium</taxon>
    </lineage>
</organism>
<protein>
    <submittedName>
        <fullName evidence="2">Uncharacterized protein</fullName>
    </submittedName>
</protein>
<reference evidence="2 3" key="1">
    <citation type="journal article" date="2018" name="Genome Biol. Evol.">
        <title>Multiple Roots of Fruiting Body Formation in Amoebozoa.</title>
        <authorList>
            <person name="Hillmann F."/>
            <person name="Forbes G."/>
            <person name="Novohradska S."/>
            <person name="Ferling I."/>
            <person name="Riege K."/>
            <person name="Groth M."/>
            <person name="Westermann M."/>
            <person name="Marz M."/>
            <person name="Spaller T."/>
            <person name="Winckler T."/>
            <person name="Schaap P."/>
            <person name="Glockner G."/>
        </authorList>
    </citation>
    <scope>NUCLEOTIDE SEQUENCE [LARGE SCALE GENOMIC DNA]</scope>
    <source>
        <strain evidence="2 3">Jena</strain>
    </source>
</reference>
<evidence type="ECO:0000313" key="2">
    <source>
        <dbReference type="EMBL" id="PRP76728.1"/>
    </source>
</evidence>
<dbReference type="InParanoid" id="A0A2P6MYH4"/>